<dbReference type="EMBL" id="JASCIR010000047">
    <property type="protein sequence ID" value="MDI3390402.1"/>
    <property type="molecule type" value="Genomic_DNA"/>
</dbReference>
<feature type="domain" description="A-factor biosynthesis hotdog" evidence="1">
    <location>
        <begin position="217"/>
        <end position="334"/>
    </location>
</feature>
<keyword evidence="3" id="KW-1185">Reference proteome</keyword>
<dbReference type="NCBIfam" id="NF041195">
    <property type="entry name" value="ScbA_BarX_GamBu"/>
    <property type="match status" value="1"/>
</dbReference>
<dbReference type="RefSeq" id="WP_282516887.1">
    <property type="nucleotide sequence ID" value="NZ_JASCIR010000047.1"/>
</dbReference>
<evidence type="ECO:0000259" key="1">
    <source>
        <dbReference type="Pfam" id="PF03756"/>
    </source>
</evidence>
<name>A0ABT6S137_9ACTN</name>
<evidence type="ECO:0000313" key="3">
    <source>
        <dbReference type="Proteomes" id="UP001224661"/>
    </source>
</evidence>
<comment type="caution">
    <text evidence="2">The sequence shown here is derived from an EMBL/GenBank/DDBJ whole genome shotgun (WGS) entry which is preliminary data.</text>
</comment>
<gene>
    <name evidence="2" type="ORF">QIS99_30045</name>
</gene>
<accession>A0ABT6S137</accession>
<dbReference type="Pfam" id="PF03756">
    <property type="entry name" value="AfsA"/>
    <property type="match status" value="2"/>
</dbReference>
<dbReference type="InterPro" id="IPR005509">
    <property type="entry name" value="AfsA_hotdog_dom"/>
</dbReference>
<feature type="domain" description="A-factor biosynthesis hotdog" evidence="1">
    <location>
        <begin position="47"/>
        <end position="187"/>
    </location>
</feature>
<evidence type="ECO:0000313" key="2">
    <source>
        <dbReference type="EMBL" id="MDI3390402.1"/>
    </source>
</evidence>
<sequence length="339" mass="35909">MQTHAFAVHEPSGNVEVHSRSSIGTPGITLPTAPGSPAFTTTVPREFVHRAAVAEVLLTGWTAVQEREEEPDAFVVRAQWPRGHCLFAQAGGYQDPMLLIESVRQIGALLAHAEYGVPFGHQFLLRDLSFTAVPDLFRATPTPTEVELHTCCREVTRRGGNLTGMRYEVRVEVAGVPLATASAAFTCIAPNVYRRLRKGRPTGADRAAGAPLDPATVGRSGAEHVVLTDDGGAAAGRGSWGLRIDSTHPIFFDHPVDHVPGMVLLEAARQSAYAATGRPDALITGLSSTFTNYAELDAPCRVEAVTGASAAGETPVQITGVQGGRSLFTAGITLTTPTR</sequence>
<organism evidence="2 3">
    <name type="scientific">Streptomyces solicavernae</name>
    <dbReference type="NCBI Taxonomy" id="3043614"/>
    <lineage>
        <taxon>Bacteria</taxon>
        <taxon>Bacillati</taxon>
        <taxon>Actinomycetota</taxon>
        <taxon>Actinomycetes</taxon>
        <taxon>Kitasatosporales</taxon>
        <taxon>Streptomycetaceae</taxon>
        <taxon>Streptomyces</taxon>
    </lineage>
</organism>
<protein>
    <submittedName>
        <fullName evidence="2">ScbA/BarX family gamma-butyrolactone biosynthesis protein</fullName>
    </submittedName>
</protein>
<dbReference type="InterPro" id="IPR047757">
    <property type="entry name" value="AfsA-like"/>
</dbReference>
<reference evidence="2 3" key="1">
    <citation type="submission" date="2023-05" db="EMBL/GenBank/DDBJ databases">
        <title>Draft genome sequence of Streptomyces sp. B-S-A8 isolated from a cave soil in Thailand.</title>
        <authorList>
            <person name="Chamroensaksri N."/>
            <person name="Muangham S."/>
        </authorList>
    </citation>
    <scope>NUCLEOTIDE SEQUENCE [LARGE SCALE GENOMIC DNA]</scope>
    <source>
        <strain evidence="2 3">B-S-A8</strain>
    </source>
</reference>
<dbReference type="Proteomes" id="UP001224661">
    <property type="component" value="Unassembled WGS sequence"/>
</dbReference>
<proteinExistence type="predicted"/>